<dbReference type="InterPro" id="IPR036388">
    <property type="entry name" value="WH-like_DNA-bd_sf"/>
</dbReference>
<evidence type="ECO:0000259" key="4">
    <source>
        <dbReference type="PROSITE" id="PS50995"/>
    </source>
</evidence>
<organism evidence="5">
    <name type="scientific">mine drainage metagenome</name>
    <dbReference type="NCBI Taxonomy" id="410659"/>
    <lineage>
        <taxon>unclassified sequences</taxon>
        <taxon>metagenomes</taxon>
        <taxon>ecological metagenomes</taxon>
    </lineage>
</organism>
<dbReference type="PRINTS" id="PR00598">
    <property type="entry name" value="HTHMARR"/>
</dbReference>
<keyword evidence="3" id="KW-0804">Transcription</keyword>
<dbReference type="Pfam" id="PF12802">
    <property type="entry name" value="MarR_2"/>
    <property type="match status" value="1"/>
</dbReference>
<evidence type="ECO:0000256" key="1">
    <source>
        <dbReference type="ARBA" id="ARBA00023015"/>
    </source>
</evidence>
<feature type="domain" description="HTH marR-type" evidence="4">
    <location>
        <begin position="9"/>
        <end position="138"/>
    </location>
</feature>
<dbReference type="PANTHER" id="PTHR33164">
    <property type="entry name" value="TRANSCRIPTIONAL REGULATOR, MARR FAMILY"/>
    <property type="match status" value="1"/>
</dbReference>
<comment type="caution">
    <text evidence="5">The sequence shown here is derived from an EMBL/GenBank/DDBJ whole genome shotgun (WGS) entry which is preliminary data.</text>
</comment>
<dbReference type="GO" id="GO:0003677">
    <property type="term" value="F:DNA binding"/>
    <property type="evidence" value="ECO:0007669"/>
    <property type="project" value="UniProtKB-KW"/>
</dbReference>
<keyword evidence="1" id="KW-0805">Transcription regulation</keyword>
<accession>T1AGD1</accession>
<dbReference type="InterPro" id="IPR036390">
    <property type="entry name" value="WH_DNA-bd_sf"/>
</dbReference>
<dbReference type="EMBL" id="AUZX01008522">
    <property type="protein sequence ID" value="EQD55688.1"/>
    <property type="molecule type" value="Genomic_DNA"/>
</dbReference>
<dbReference type="SMART" id="SM00347">
    <property type="entry name" value="HTH_MARR"/>
    <property type="match status" value="1"/>
</dbReference>
<dbReference type="GO" id="GO:0003700">
    <property type="term" value="F:DNA-binding transcription factor activity"/>
    <property type="evidence" value="ECO:0007669"/>
    <property type="project" value="InterPro"/>
</dbReference>
<dbReference type="PROSITE" id="PS01117">
    <property type="entry name" value="HTH_MARR_1"/>
    <property type="match status" value="1"/>
</dbReference>
<dbReference type="GO" id="GO:0006950">
    <property type="term" value="P:response to stress"/>
    <property type="evidence" value="ECO:0007669"/>
    <property type="project" value="TreeGrafter"/>
</dbReference>
<feature type="non-terminal residue" evidence="5">
    <location>
        <position position="138"/>
    </location>
</feature>
<evidence type="ECO:0000256" key="2">
    <source>
        <dbReference type="ARBA" id="ARBA00023125"/>
    </source>
</evidence>
<dbReference type="SUPFAM" id="SSF46785">
    <property type="entry name" value="Winged helix' DNA-binding domain"/>
    <property type="match status" value="1"/>
</dbReference>
<keyword evidence="2" id="KW-0238">DNA-binding</keyword>
<reference evidence="5" key="1">
    <citation type="submission" date="2013-08" db="EMBL/GenBank/DDBJ databases">
        <authorList>
            <person name="Mendez C."/>
            <person name="Richter M."/>
            <person name="Ferrer M."/>
            <person name="Sanchez J."/>
        </authorList>
    </citation>
    <scope>NUCLEOTIDE SEQUENCE</scope>
</reference>
<dbReference type="PROSITE" id="PS50995">
    <property type="entry name" value="HTH_MARR_2"/>
    <property type="match status" value="1"/>
</dbReference>
<dbReference type="InterPro" id="IPR000835">
    <property type="entry name" value="HTH_MarR-typ"/>
</dbReference>
<evidence type="ECO:0000313" key="5">
    <source>
        <dbReference type="EMBL" id="EQD55688.1"/>
    </source>
</evidence>
<sequence>MVEGGTPDDDDPSACLATADRLLREALSEGLRPVGLSWTDYQALRRVAHHHPPVSQLARELRTTVAVTVRLIDDLEQRGLVVRRPDEHDRRTKRVDPTGPGLSALREARAALATVRAELWAGRPAGESDQLDHLLHGL</sequence>
<evidence type="ECO:0000256" key="3">
    <source>
        <dbReference type="ARBA" id="ARBA00023163"/>
    </source>
</evidence>
<dbReference type="Gene3D" id="1.10.10.10">
    <property type="entry name" value="Winged helix-like DNA-binding domain superfamily/Winged helix DNA-binding domain"/>
    <property type="match status" value="1"/>
</dbReference>
<protein>
    <submittedName>
        <fullName evidence="5">Transcriptional regulatory protein</fullName>
    </submittedName>
</protein>
<reference evidence="5" key="2">
    <citation type="journal article" date="2014" name="ISME J.">
        <title>Microbial stratification in low pH oxic and suboxic macroscopic growths along an acid mine drainage.</title>
        <authorList>
            <person name="Mendez-Garcia C."/>
            <person name="Mesa V."/>
            <person name="Sprenger R.R."/>
            <person name="Richter M."/>
            <person name="Diez M.S."/>
            <person name="Solano J."/>
            <person name="Bargiela R."/>
            <person name="Golyshina O.V."/>
            <person name="Manteca A."/>
            <person name="Ramos J.L."/>
            <person name="Gallego J.R."/>
            <person name="Llorente I."/>
            <person name="Martins Dos Santos V.A."/>
            <person name="Jensen O.N."/>
            <person name="Pelaez A.I."/>
            <person name="Sanchez J."/>
            <person name="Ferrer M."/>
        </authorList>
    </citation>
    <scope>NUCLEOTIDE SEQUENCE</scope>
</reference>
<dbReference type="AlphaFoldDB" id="T1AGD1"/>
<dbReference type="InterPro" id="IPR023187">
    <property type="entry name" value="Tscrpt_reg_MarR-type_CS"/>
</dbReference>
<proteinExistence type="predicted"/>
<gene>
    <name evidence="5" type="ORF">B1A_11851</name>
</gene>
<dbReference type="InterPro" id="IPR039422">
    <property type="entry name" value="MarR/SlyA-like"/>
</dbReference>
<name>T1AGD1_9ZZZZ</name>
<dbReference type="PANTHER" id="PTHR33164:SF43">
    <property type="entry name" value="HTH-TYPE TRANSCRIPTIONAL REPRESSOR YETL"/>
    <property type="match status" value="1"/>
</dbReference>